<feature type="region of interest" description="Disordered" evidence="1">
    <location>
        <begin position="3595"/>
        <end position="3665"/>
    </location>
</feature>
<feature type="compositionally biased region" description="Low complexity" evidence="1">
    <location>
        <begin position="2257"/>
        <end position="2286"/>
    </location>
</feature>
<feature type="region of interest" description="Disordered" evidence="1">
    <location>
        <begin position="916"/>
        <end position="935"/>
    </location>
</feature>
<feature type="region of interest" description="Disordered" evidence="1">
    <location>
        <begin position="1654"/>
        <end position="1697"/>
    </location>
</feature>
<feature type="compositionally biased region" description="Basic and acidic residues" evidence="1">
    <location>
        <begin position="412"/>
        <end position="422"/>
    </location>
</feature>
<reference evidence="2" key="2">
    <citation type="submission" date="2021-04" db="EMBL/GenBank/DDBJ databases">
        <authorList>
            <person name="Podell S."/>
        </authorList>
    </citation>
    <scope>NUCLEOTIDE SEQUENCE</scope>
    <source>
        <strain evidence="2">Hildebrandi</strain>
    </source>
</reference>
<feature type="compositionally biased region" description="Low complexity" evidence="1">
    <location>
        <begin position="1734"/>
        <end position="1749"/>
    </location>
</feature>
<feature type="region of interest" description="Disordered" evidence="1">
    <location>
        <begin position="23"/>
        <end position="356"/>
    </location>
</feature>
<feature type="compositionally biased region" description="Basic and acidic residues" evidence="1">
    <location>
        <begin position="2001"/>
        <end position="2011"/>
    </location>
</feature>
<feature type="compositionally biased region" description="Low complexity" evidence="1">
    <location>
        <begin position="264"/>
        <end position="283"/>
    </location>
</feature>
<feature type="compositionally biased region" description="Low complexity" evidence="1">
    <location>
        <begin position="2687"/>
        <end position="2700"/>
    </location>
</feature>
<dbReference type="OrthoDB" id="10693184at2759"/>
<reference evidence="2" key="1">
    <citation type="journal article" date="2021" name="Sci. Rep.">
        <title>Diploid genomic architecture of Nitzschia inconspicua, an elite biomass production diatom.</title>
        <authorList>
            <person name="Oliver A."/>
            <person name="Podell S."/>
            <person name="Pinowska A."/>
            <person name="Traller J.C."/>
            <person name="Smith S.R."/>
            <person name="McClure R."/>
            <person name="Beliaev A."/>
            <person name="Bohutskyi P."/>
            <person name="Hill E.A."/>
            <person name="Rabines A."/>
            <person name="Zheng H."/>
            <person name="Allen L.Z."/>
            <person name="Kuo A."/>
            <person name="Grigoriev I.V."/>
            <person name="Allen A.E."/>
            <person name="Hazlebeck D."/>
            <person name="Allen E.E."/>
        </authorList>
    </citation>
    <scope>NUCLEOTIDE SEQUENCE</scope>
    <source>
        <strain evidence="2">Hildebrandi</strain>
    </source>
</reference>
<feature type="region of interest" description="Disordered" evidence="1">
    <location>
        <begin position="3247"/>
        <end position="3270"/>
    </location>
</feature>
<feature type="compositionally biased region" description="Basic and acidic residues" evidence="1">
    <location>
        <begin position="2291"/>
        <end position="2301"/>
    </location>
</feature>
<feature type="compositionally biased region" description="Polar residues" evidence="1">
    <location>
        <begin position="442"/>
        <end position="451"/>
    </location>
</feature>
<feature type="compositionally biased region" description="Basic and acidic residues" evidence="1">
    <location>
        <begin position="310"/>
        <end position="331"/>
    </location>
</feature>
<feature type="compositionally biased region" description="Basic and acidic residues" evidence="1">
    <location>
        <begin position="218"/>
        <end position="230"/>
    </location>
</feature>
<feature type="region of interest" description="Disordered" evidence="1">
    <location>
        <begin position="2885"/>
        <end position="2916"/>
    </location>
</feature>
<feature type="compositionally biased region" description="Basic and acidic residues" evidence="1">
    <location>
        <begin position="2146"/>
        <end position="2156"/>
    </location>
</feature>
<dbReference type="EMBL" id="JAGRRH010000005">
    <property type="protein sequence ID" value="KAG7369597.1"/>
    <property type="molecule type" value="Genomic_DNA"/>
</dbReference>
<feature type="compositionally biased region" description="Low complexity" evidence="1">
    <location>
        <begin position="1980"/>
        <end position="2000"/>
    </location>
</feature>
<feature type="compositionally biased region" description="Basic and acidic residues" evidence="1">
    <location>
        <begin position="2626"/>
        <end position="2643"/>
    </location>
</feature>
<proteinExistence type="predicted"/>
<keyword evidence="3" id="KW-1185">Reference proteome</keyword>
<feature type="compositionally biased region" description="Polar residues" evidence="1">
    <location>
        <begin position="1654"/>
        <end position="1663"/>
    </location>
</feature>
<feature type="compositionally biased region" description="Polar residues" evidence="1">
    <location>
        <begin position="2645"/>
        <end position="2659"/>
    </location>
</feature>
<feature type="compositionally biased region" description="Low complexity" evidence="1">
    <location>
        <begin position="1962"/>
        <end position="1971"/>
    </location>
</feature>
<feature type="compositionally biased region" description="Low complexity" evidence="1">
    <location>
        <begin position="2039"/>
        <end position="2070"/>
    </location>
</feature>
<comment type="caution">
    <text evidence="2">The sequence shown here is derived from an EMBL/GenBank/DDBJ whole genome shotgun (WGS) entry which is preliminary data.</text>
</comment>
<feature type="compositionally biased region" description="Basic and acidic residues" evidence="1">
    <location>
        <begin position="2362"/>
        <end position="2372"/>
    </location>
</feature>
<feature type="compositionally biased region" description="Low complexity" evidence="1">
    <location>
        <begin position="2124"/>
        <end position="2145"/>
    </location>
</feature>
<feature type="compositionally biased region" description="Acidic residues" evidence="1">
    <location>
        <begin position="142"/>
        <end position="158"/>
    </location>
</feature>
<name>A0A9K3Q394_9STRA</name>
<feature type="compositionally biased region" description="Polar residues" evidence="1">
    <location>
        <begin position="779"/>
        <end position="789"/>
    </location>
</feature>
<feature type="compositionally biased region" description="Polar residues" evidence="1">
    <location>
        <begin position="3331"/>
        <end position="3341"/>
    </location>
</feature>
<feature type="compositionally biased region" description="Low complexity" evidence="1">
    <location>
        <begin position="2341"/>
        <end position="2361"/>
    </location>
</feature>
<feature type="region of interest" description="Disordered" evidence="1">
    <location>
        <begin position="1905"/>
        <end position="2727"/>
    </location>
</feature>
<feature type="region of interest" description="Disordered" evidence="1">
    <location>
        <begin position="3069"/>
        <end position="3093"/>
    </location>
</feature>
<feature type="region of interest" description="Disordered" evidence="1">
    <location>
        <begin position="3299"/>
        <end position="3467"/>
    </location>
</feature>
<sequence>MSGVFSTGAGSLFSLDTYATVQTKESGTDTSNRAVVGTMSPNVEQQENDEVYYQNILRDDGAGRRGKIKEVDMTPQQSGGRARRLTMEIAELDKTPRTKPRRPGPNEDSPDDEDDSPSQKTSSVRLPRVEEEPFLNRSPQYDESDLEVENDQSVDDEAYSNQPSEGSSYESEADLSDEEDDTLANSMESAQSSSSEVTEQFTESSSESDSASSNNDSNDEHSTSSQRDNEFTEDSESTHYSQSVAQDDDQQGLSESESNHEESPPNSEKSSSSMSSQDNGSESLCEEDDQQLWNNPPRLPFDSHSTLGDLSHDSIEQGKDEKDVSVEDTDHLMYQTTDVPLKGGDEDSNSLDSSELSELDSLLDLHNNGESLDESQLQRMMDLDLYDRYQSGEQLSETELAQLEAFRKKRRAYNEEKSERKGPGQGQWVETGTSIEDDSNNDADSVTESNHLSIPSLEEDESSLSSGELRELDFLLDAQENGEEVDVDRLYLMDLFDRWRNNETLDPNMIKDLNSFRSNRKEMRMYSKEYNDLLLRTKHGEDVDEDRLYCLELMERERVGDTLTDEERLDLSDFRQEEKERKLSIQSLLQPERSDSLLHQEPIGDEQDNSLTVSSGTNSLLSSQGREQLKEEGGEAPLERHQANIDDESSMSSGEISEYEELLEKQSNNEDIDVDRLYKLDLLYRYFDGEKMTIEEERDFQPVLDQRRRERRYRRELMSLIEKKERKEPIDNNRIYLLELFARRHLNEEMTEQELMQLEKFDEVELMKEKGKKGKKSGMQNNEPHPSSETYHKTGLLVMSPTENSNVHTHLDSNEILDTIKPVVSKPLLTAALKAKGDSVTDLKYNSQEQNVGAHLEGLNQPDDISEDSTSLDSKDLFDAPKPVISKPLLTAALKAKGDSVTDLKYNSQEQNVGAHLEGLNQPDDISEDSTSLDSKDLFDAPKPVISKPLLTAALKAKGDSVTDLKYNSQEQNVGAHLEGLNQPDDISEDSTSLDSKDLFDAPKPVISKPLLTAALKAKGDSVTDLKYNSQEQNVGAHLEGLNQPDDISEDSTSLDSKDLFDAPKPVISKPLLTAALKAKGDSVTDLKYNSQEQDVGAHLEGLNQPDDISEDSTSLDSKDLFDAPKPVISKPLLTAALKAKGDSVTDLKYNSQEQNVGAHLEGLNQPDDISEDSTSLDSKDLFDAPKPVISKPLLTAALKAKEGSVTDLKYNSQEQNVGAHLEGLNQPDDISEDSTSLDSKDLFDAPKPVISKPLLTAALKAKGGSVTDLKYNSQEQNVGAHLEGLNQPDDISEDSTSLDSKDLFDAPKPVISKPLLTAALKAKGDSVTDLKYNSQEQNVGAHLEGLNQPDDISEDSTSLDSKDLFDAPKPVISKPLLTAALKAKELERCEVSNSSVLSNKVIDTSFDDLMSIKEVDKSLSRDDILLHDATSLDSGDNDDSSLSSGELDELDELLEKEECGQLSTAEKERLCGLDLLDRHFEGEPLNEKEKAMLHGFLLKRRKDRQYRQELEFLLNQQNDGLQFDNDRLANLTLYARRACGEPLTEDEEALLLKFEDEEESHIEAPVLVKLKNTDSSVEHEDGSIEEGSSCNTGEDHHGMSLISKSPEHSSPNSLESQGKMESRLPAREILDSARDFSNLALIEEDRFIDIPVTSMQNNSEHQASLEERSYSDASASDSNESSDTHPTLDNHSNLDSPRKRAMELLAMSNMSQSRTVTSNDTVSRIPAVLHNVSSNDSASSSEQDSSQNKQTNMEDILQMKKSKLSTGNEKECQEDEAMDDMKETAGKLNPWVGILSRPLDSNESTNIIDVGHKINNAIGKDESFQVHETLVHPSSSIDARTLNQILSMEEHSISSSRSEVSKEGAEGAKQIWSMLGLDNSFTVSERSEHSTKMTEKMSLLGGTALNENHTSDGKDKVSSTFSHSKKKEEVIREEESDTVHWSPPPFSFFVETTQKEETSKSGRSNSSRSSFDSKESTQTPDGSRESTSSSPSTQSLPEEGNLRNGEESDIVHWSPPPSSFFETTQKAEGSKSGRSHSSRSSFDSKASTQTSDGSRESTSSSTPSTQSLTGEGNARNIDKELDTVHWSPPPSSFFETTVKGERSKIGRSHSSRSSFDSKESTQTPDGSRESTSSSTPSTQSLPEEGNLRNGEESDTVHWSPPPSSFFETTQKAEGSESGRSHSSRSSFDSKESTQTSDGSRESTSSSTPSTQSLTGEGNARNIDKESDTVHWSPPPSSFFETTVKEERSKSGRSHSSRSSFDSKGSSQTSDGSRESTSSSTPSTQSIPEEGNPRNGEESDTVHWSPPPSSFFETTLKEERSKSGRSRSSRSSFDSKESTQTPDGSRESTSSSPSTQSLPEEGNLRNGEESDIVHWSPPPSSFFETTQKAEGSKSGRSHSSRSSFDSKASTQTSDGSRESTSSSTPSTQSLTGEGNARNIDKELDTVHWSPPPSSFFETTVKGERSKIGRSHSSRSSFDSKESTQTPDGSRESTSSSTPSTQSRTGEGNLRSEEEPDTVNLRRPSSSSFETSQKEDPKKSGRLLNVKSQSILSSSSMKDKNASDAEAETDESNFPSSSIVDQALVGSSVSSKRTSSKEVWDVPPYSNSSQQILHESLRTMKSFTPFDSKRDESCSPAKNLDKAKNASPQTGSPTNAQLSGSKHDNTDHIKGASLLDNSFPEEIQTFKSPDSISSASSIWEPPSIPTPSPHSSQPSRKYSNVEHPMTGSWELPVNMPLIQNQSYALYLSSCSSATSDNKSSTFSEDELESESRSDESRKAGAHLENLNQPSTAMDDEESLGSADVFDRPIEKDNSSNRGLLTAALRAKEAAALEATPSELGHLENLNQPSTAMDDEESLGSADLFDRPIEKDNSSNRGLLTAALRAKEAAAHEATPSELGHLENLNQPSTTMDDEESLGSADVFDRPIEKDNSSNRGLLTAALRAKEAAALEATPSELGHLENLNQPSTTMDDEESLGSADVFDRPIEKDNSSNRALLTAALRAKEAAALEATPSELGHLEHLNQPSTAMDDEESLGSADLFNRPIEKDNSSNRGLLTAALRAKEAAALEATPSELGHLENLNQPSTTMDDEESLGSADVFDRPIEKDNSSNRALLTAALRAKEAAALEATPSELGHLEHLNQPSTAMDDEESLGSADLFNRPIEKDNSSNRGLLTAALRAKEAAALEATPSELGHLENLNQPSTTMDDEESLGSADVFDRPIEKDNSSNRGLLTAALRAKEAAALEATPSELGHLENLNQPSTAMDDEESLGSADVFDRPIEKDNSSNRGLLTAALRAKEAAAHEATPSELGHLENLNQPSTAMDNEESIGSEPTENSQSLKSGLLAADLEAKEATAEETTPSEGAHLENFNQPKILEDDEESLSADHAFDRPIEMHPSANIGPSRATDSSLQGGSSCSLDSSNSGSKSTSRYSAASTSSSSSSSTSSSSSPHSSSASSRRREVYLPNSTIPTLDSVIQGIENDAERYLLQEKDVKEEEQTLQLPFIWTPPVLDFLEGTTTVIHDDDVDSIPLNSPSARDLGVDSFRGDSFHATNHPPHVFQSHIDSLEVFETKNLKRKKDVIREKLRSLEKSLCDSVSQGSGSRSSIRSREKSIRESSSWASMQGSSRDASLRTNDSLASANSHCSKSALSQTKTKKRVVSAESVSRIAKVGESPSFLLEPSGIIQGPSIAELASKSMRERFESLSRKKENMESFPGVSSGFNTLERSFDADMGQKK</sequence>
<feature type="compositionally biased region" description="Basic and acidic residues" evidence="1">
    <location>
        <begin position="2768"/>
        <end position="2777"/>
    </location>
</feature>
<feature type="compositionally biased region" description="Low complexity" evidence="1">
    <location>
        <begin position="2196"/>
        <end position="2215"/>
    </location>
</feature>
<feature type="compositionally biased region" description="Low complexity" evidence="1">
    <location>
        <begin position="1672"/>
        <end position="1682"/>
    </location>
</feature>
<protein>
    <submittedName>
        <fullName evidence="2">Uncharacterized protein</fullName>
    </submittedName>
</protein>
<feature type="region of interest" description="Disordered" evidence="1">
    <location>
        <begin position="3187"/>
        <end position="3211"/>
    </location>
</feature>
<gene>
    <name evidence="2" type="ORF">IV203_027343</name>
</gene>
<accession>A0A9K3Q394</accession>
<feature type="compositionally biased region" description="Basic and acidic residues" evidence="1">
    <location>
        <begin position="57"/>
        <end position="72"/>
    </location>
</feature>
<feature type="compositionally biased region" description="Acidic residues" evidence="1">
    <location>
        <begin position="171"/>
        <end position="182"/>
    </location>
</feature>
<feature type="compositionally biased region" description="Basic and acidic residues" evidence="1">
    <location>
        <begin position="627"/>
        <end position="640"/>
    </location>
</feature>
<feature type="region of interest" description="Disordered" evidence="1">
    <location>
        <begin position="855"/>
        <end position="874"/>
    </location>
</feature>
<organism evidence="2 3">
    <name type="scientific">Nitzschia inconspicua</name>
    <dbReference type="NCBI Taxonomy" id="303405"/>
    <lineage>
        <taxon>Eukaryota</taxon>
        <taxon>Sar</taxon>
        <taxon>Stramenopiles</taxon>
        <taxon>Ochrophyta</taxon>
        <taxon>Bacillariophyta</taxon>
        <taxon>Bacillariophyceae</taxon>
        <taxon>Bacillariophycidae</taxon>
        <taxon>Bacillariales</taxon>
        <taxon>Bacillariaceae</taxon>
        <taxon>Nitzschia</taxon>
    </lineage>
</organism>
<feature type="region of interest" description="Disordered" evidence="1">
    <location>
        <begin position="1732"/>
        <end position="1754"/>
    </location>
</feature>
<feature type="region of interest" description="Disordered" evidence="1">
    <location>
        <begin position="602"/>
        <end position="640"/>
    </location>
</feature>
<feature type="region of interest" description="Disordered" evidence="1">
    <location>
        <begin position="412"/>
        <end position="465"/>
    </location>
</feature>
<feature type="compositionally biased region" description="Polar residues" evidence="1">
    <location>
        <begin position="23"/>
        <end position="45"/>
    </location>
</feature>
<feature type="compositionally biased region" description="Low complexity" evidence="1">
    <location>
        <begin position="3596"/>
        <end position="3606"/>
    </location>
</feature>
<evidence type="ECO:0000256" key="1">
    <source>
        <dbReference type="SAM" id="MobiDB-lite"/>
    </source>
</evidence>
<feature type="compositionally biased region" description="Polar residues" evidence="1">
    <location>
        <begin position="3620"/>
        <end position="3653"/>
    </location>
</feature>
<feature type="region of interest" description="Disordered" evidence="1">
    <location>
        <begin position="2951"/>
        <end position="2975"/>
    </location>
</feature>
<dbReference type="Proteomes" id="UP000693970">
    <property type="component" value="Unassembled WGS sequence"/>
</dbReference>
<feature type="region of interest" description="Disordered" evidence="1">
    <location>
        <begin position="769"/>
        <end position="791"/>
    </location>
</feature>
<evidence type="ECO:0000313" key="3">
    <source>
        <dbReference type="Proteomes" id="UP000693970"/>
    </source>
</evidence>
<evidence type="ECO:0000313" key="2">
    <source>
        <dbReference type="EMBL" id="KAG7369597.1"/>
    </source>
</evidence>
<feature type="compositionally biased region" description="Polar residues" evidence="1">
    <location>
        <begin position="609"/>
        <end position="626"/>
    </location>
</feature>
<feature type="compositionally biased region" description="Basic and acidic residues" evidence="1">
    <location>
        <begin position="2660"/>
        <end position="2669"/>
    </location>
</feature>
<feature type="compositionally biased region" description="Low complexity" evidence="1">
    <location>
        <begin position="3409"/>
        <end position="3457"/>
    </location>
</feature>
<feature type="compositionally biased region" description="Low complexity" evidence="1">
    <location>
        <begin position="2400"/>
        <end position="2431"/>
    </location>
</feature>
<feature type="compositionally biased region" description="Low complexity" evidence="1">
    <location>
        <begin position="2491"/>
        <end position="2504"/>
    </location>
</feature>
<feature type="region of interest" description="Disordered" evidence="1">
    <location>
        <begin position="2834"/>
        <end position="2856"/>
    </location>
</feature>
<feature type="compositionally biased region" description="Low complexity" evidence="1">
    <location>
        <begin position="186"/>
        <end position="216"/>
    </location>
</feature>
<feature type="region of interest" description="Disordered" evidence="1">
    <location>
        <begin position="2753"/>
        <end position="2798"/>
    </location>
</feature>
<feature type="region of interest" description="Disordered" evidence="1">
    <location>
        <begin position="1574"/>
        <end position="1623"/>
    </location>
</feature>